<dbReference type="InterPro" id="IPR002938">
    <property type="entry name" value="FAD-bd"/>
</dbReference>
<keyword evidence="7" id="KW-1185">Reference proteome</keyword>
<evidence type="ECO:0000313" key="7">
    <source>
        <dbReference type="Proteomes" id="UP000466024"/>
    </source>
</evidence>
<keyword evidence="4" id="KW-0812">Transmembrane</keyword>
<sequence>MKFHKSENSVLIVGGGPVGMLAALELSLFGIKARIISKHERYSPHSKATIIWPRVLELLSRTGVSEGVINSGHYFDQMNYYSNKKMIGNICFDRLKYTNYRYGITIPQWKTEEVLENRLNEEGIQIEYGFEFINGHNSHDQVNVTLRNPDGKVTHESFAWVIGADGYSSKVRECFGFTFDGFQMETRLAITDAELVSESTSREVGYYLHRKGNMVLAPIGDGLFRVGASVPADYKGEINREFFETILRDRAPGKKSLGHMNFCGIFNAHVRSASSYRNENVFLVGDAAHAMSPSGAQGMNCGFQDVVNLGWKLAGVILGKYKPSLLDSYSEERVNGVNRTSKLSTFLANVSLYENRQAIFARDVAFRMASRTGLVDKFLSPRIAQIDIPHGELPEGKNLLEPGRRIPLEWHRNLLSPHLSLTKYTILFWPGDHYIYSEWLAYFEKASEAVKGACLINLSGKVLGLLKGLLPSVSVCIVVRPDGFISDLIDINGGGCNEVFGVLNGIIDQSRPRG</sequence>
<reference evidence="6 7" key="1">
    <citation type="submission" date="2019-08" db="EMBL/GenBank/DDBJ databases">
        <title>Bioinformatics analysis of the strain L3 and L5.</title>
        <authorList>
            <person name="Li X."/>
        </authorList>
    </citation>
    <scope>NUCLEOTIDE SEQUENCE [LARGE SCALE GENOMIC DNA]</scope>
    <source>
        <strain evidence="6 7">L3</strain>
    </source>
</reference>
<evidence type="ECO:0000313" key="6">
    <source>
        <dbReference type="EMBL" id="KAA0015601.1"/>
    </source>
</evidence>
<dbReference type="Pfam" id="PF01494">
    <property type="entry name" value="FAD_binding_3"/>
    <property type="match status" value="1"/>
</dbReference>
<feature type="transmembrane region" description="Helical" evidence="4">
    <location>
        <begin position="12"/>
        <end position="31"/>
    </location>
</feature>
<dbReference type="InterPro" id="IPR050641">
    <property type="entry name" value="RIFMO-like"/>
</dbReference>
<accession>A0A640W9D9</accession>
<dbReference type="Gene3D" id="3.30.70.2450">
    <property type="match status" value="1"/>
</dbReference>
<dbReference type="Gene3D" id="3.50.50.60">
    <property type="entry name" value="FAD/NAD(P)-binding domain"/>
    <property type="match status" value="1"/>
</dbReference>
<evidence type="ECO:0000256" key="3">
    <source>
        <dbReference type="ARBA" id="ARBA00022827"/>
    </source>
</evidence>
<dbReference type="SUPFAM" id="SSF51905">
    <property type="entry name" value="FAD/NAD(P)-binding domain"/>
    <property type="match status" value="1"/>
</dbReference>
<dbReference type="PANTHER" id="PTHR43004:SF19">
    <property type="entry name" value="BINDING MONOOXYGENASE, PUTATIVE (JCVI)-RELATED"/>
    <property type="match status" value="1"/>
</dbReference>
<dbReference type="PRINTS" id="PR00420">
    <property type="entry name" value="RNGMNOXGNASE"/>
</dbReference>
<organism evidence="6 7">
    <name type="scientific">Salinicola corii</name>
    <dbReference type="NCBI Taxonomy" id="2606937"/>
    <lineage>
        <taxon>Bacteria</taxon>
        <taxon>Pseudomonadati</taxon>
        <taxon>Pseudomonadota</taxon>
        <taxon>Gammaproteobacteria</taxon>
        <taxon>Oceanospirillales</taxon>
        <taxon>Halomonadaceae</taxon>
        <taxon>Salinicola</taxon>
    </lineage>
</organism>
<dbReference type="GO" id="GO:0016709">
    <property type="term" value="F:oxidoreductase activity, acting on paired donors, with incorporation or reduction of molecular oxygen, NAD(P)H as one donor, and incorporation of one atom of oxygen"/>
    <property type="evidence" value="ECO:0007669"/>
    <property type="project" value="UniProtKB-ARBA"/>
</dbReference>
<evidence type="ECO:0000256" key="4">
    <source>
        <dbReference type="SAM" id="Phobius"/>
    </source>
</evidence>
<dbReference type="Proteomes" id="UP000466024">
    <property type="component" value="Unassembled WGS sequence"/>
</dbReference>
<dbReference type="EMBL" id="VTPX01000019">
    <property type="protein sequence ID" value="KAA0015601.1"/>
    <property type="molecule type" value="Genomic_DNA"/>
</dbReference>
<dbReference type="PANTHER" id="PTHR43004">
    <property type="entry name" value="TRK SYSTEM POTASSIUM UPTAKE PROTEIN"/>
    <property type="match status" value="1"/>
</dbReference>
<keyword evidence="4" id="KW-1133">Transmembrane helix</keyword>
<protein>
    <recommendedName>
        <fullName evidence="5">FAD-binding domain-containing protein</fullName>
    </recommendedName>
</protein>
<evidence type="ECO:0000259" key="5">
    <source>
        <dbReference type="Pfam" id="PF01494"/>
    </source>
</evidence>
<evidence type="ECO:0000256" key="1">
    <source>
        <dbReference type="ARBA" id="ARBA00001974"/>
    </source>
</evidence>
<dbReference type="AlphaFoldDB" id="A0A640W9D9"/>
<feature type="domain" description="FAD-binding" evidence="5">
    <location>
        <begin position="9"/>
        <end position="337"/>
    </location>
</feature>
<keyword evidence="4" id="KW-0472">Membrane</keyword>
<dbReference type="RefSeq" id="WP_149437561.1">
    <property type="nucleotide sequence ID" value="NZ_VTPX01000019.1"/>
</dbReference>
<keyword evidence="3" id="KW-0274">FAD</keyword>
<comment type="cofactor">
    <cofactor evidence="1">
        <name>FAD</name>
        <dbReference type="ChEBI" id="CHEBI:57692"/>
    </cofactor>
</comment>
<keyword evidence="2" id="KW-0285">Flavoprotein</keyword>
<dbReference type="InterPro" id="IPR036188">
    <property type="entry name" value="FAD/NAD-bd_sf"/>
</dbReference>
<name>A0A640W9D9_9GAMM</name>
<dbReference type="GO" id="GO:0071949">
    <property type="term" value="F:FAD binding"/>
    <property type="evidence" value="ECO:0007669"/>
    <property type="project" value="InterPro"/>
</dbReference>
<gene>
    <name evidence="6" type="ORF">F0A16_19970</name>
</gene>
<comment type="caution">
    <text evidence="6">The sequence shown here is derived from an EMBL/GenBank/DDBJ whole genome shotgun (WGS) entry which is preliminary data.</text>
</comment>
<proteinExistence type="predicted"/>
<evidence type="ECO:0000256" key="2">
    <source>
        <dbReference type="ARBA" id="ARBA00022630"/>
    </source>
</evidence>